<dbReference type="InterPro" id="IPR015019">
    <property type="entry name" value="LAMTOR3"/>
</dbReference>
<dbReference type="AlphaFoldDB" id="A0AAV1UNY5"/>
<name>A0AAV1UNY5_9STRA</name>
<sequence>MTMEPATEISPVLHEKLGDVLNRYDALEAILVCTSEGVPLLKVAADESSELTREYTETVLPTVFAGAAEQVGKLKFGAVQSVTAFFDDVVLIHVNYVPLVITLVAANSPQIGALHALAGELRSALTPLKRCVESADVH</sequence>
<evidence type="ECO:0000313" key="4">
    <source>
        <dbReference type="Proteomes" id="UP001162060"/>
    </source>
</evidence>
<proteinExistence type="inferred from homology"/>
<dbReference type="PANTHER" id="PTHR13378:SF1">
    <property type="entry name" value="RAGULATOR COMPLEX PROTEIN LAMTOR3"/>
    <property type="match status" value="1"/>
</dbReference>
<comment type="caution">
    <text evidence="3">The sequence shown here is derived from an EMBL/GenBank/DDBJ whole genome shotgun (WGS) entry which is preliminary data.</text>
</comment>
<evidence type="ECO:0000313" key="2">
    <source>
        <dbReference type="EMBL" id="CAK7935351.1"/>
    </source>
</evidence>
<protein>
    <recommendedName>
        <fullName evidence="5">Roadblock/LAMTOR2 domain-containing protein</fullName>
    </recommendedName>
</protein>
<evidence type="ECO:0000313" key="3">
    <source>
        <dbReference type="EMBL" id="CAK7935357.1"/>
    </source>
</evidence>
<gene>
    <name evidence="2" type="ORF">PM001_LOCUS20501</name>
    <name evidence="3" type="ORF">PM001_LOCUS20507</name>
</gene>
<dbReference type="Pfam" id="PF08923">
    <property type="entry name" value="MAPKK1_Int"/>
    <property type="match status" value="1"/>
</dbReference>
<reference evidence="3" key="1">
    <citation type="submission" date="2024-01" db="EMBL/GenBank/DDBJ databases">
        <authorList>
            <person name="Webb A."/>
        </authorList>
    </citation>
    <scope>NUCLEOTIDE SEQUENCE</scope>
    <source>
        <strain evidence="3">Pm1</strain>
    </source>
</reference>
<dbReference type="SMART" id="SM01278">
    <property type="entry name" value="MAPKK1_Int"/>
    <property type="match status" value="1"/>
</dbReference>
<dbReference type="EMBL" id="CAKLBY020000221">
    <property type="protein sequence ID" value="CAK7935357.1"/>
    <property type="molecule type" value="Genomic_DNA"/>
</dbReference>
<dbReference type="Proteomes" id="UP001162060">
    <property type="component" value="Unassembled WGS sequence"/>
</dbReference>
<dbReference type="GO" id="GO:0032008">
    <property type="term" value="P:positive regulation of TOR signaling"/>
    <property type="evidence" value="ECO:0007669"/>
    <property type="project" value="TreeGrafter"/>
</dbReference>
<evidence type="ECO:0008006" key="5">
    <source>
        <dbReference type="Google" id="ProtNLM"/>
    </source>
</evidence>
<evidence type="ECO:0000256" key="1">
    <source>
        <dbReference type="ARBA" id="ARBA00005356"/>
    </source>
</evidence>
<dbReference type="Gene3D" id="3.30.450.30">
    <property type="entry name" value="Dynein light chain 2a, cytoplasmic"/>
    <property type="match status" value="1"/>
</dbReference>
<accession>A0AAV1UNY5</accession>
<dbReference type="FunFam" id="3.30.450.30:FF:000018">
    <property type="entry name" value="Mitogen-activated protein kinase kinase 1 interacting protein"/>
    <property type="match status" value="1"/>
</dbReference>
<dbReference type="SUPFAM" id="SSF103196">
    <property type="entry name" value="Roadblock/LC7 domain"/>
    <property type="match status" value="1"/>
</dbReference>
<dbReference type="EMBL" id="CAKLBY020000221">
    <property type="protein sequence ID" value="CAK7935351.1"/>
    <property type="molecule type" value="Genomic_DNA"/>
</dbReference>
<organism evidence="3 4">
    <name type="scientific">Peronospora matthiolae</name>
    <dbReference type="NCBI Taxonomy" id="2874970"/>
    <lineage>
        <taxon>Eukaryota</taxon>
        <taxon>Sar</taxon>
        <taxon>Stramenopiles</taxon>
        <taxon>Oomycota</taxon>
        <taxon>Peronosporomycetes</taxon>
        <taxon>Peronosporales</taxon>
        <taxon>Peronosporaceae</taxon>
        <taxon>Peronospora</taxon>
    </lineage>
</organism>
<dbReference type="GO" id="GO:0071986">
    <property type="term" value="C:Ragulator complex"/>
    <property type="evidence" value="ECO:0007669"/>
    <property type="project" value="TreeGrafter"/>
</dbReference>
<comment type="similarity">
    <text evidence="1">Belongs to the LAMTOR3 family.</text>
</comment>
<dbReference type="GO" id="GO:0071230">
    <property type="term" value="P:cellular response to amino acid stimulus"/>
    <property type="evidence" value="ECO:0007669"/>
    <property type="project" value="TreeGrafter"/>
</dbReference>
<dbReference type="PANTHER" id="PTHR13378">
    <property type="entry name" value="REGULATOR COMPLEX PROTEIN LAMTOR3"/>
    <property type="match status" value="1"/>
</dbReference>